<keyword evidence="1" id="KW-0472">Membrane</keyword>
<feature type="transmembrane region" description="Helical" evidence="1">
    <location>
        <begin position="94"/>
        <end position="111"/>
    </location>
</feature>
<protein>
    <submittedName>
        <fullName evidence="2">Uncharacterized protein</fullName>
    </submittedName>
</protein>
<feature type="transmembrane region" description="Helical" evidence="1">
    <location>
        <begin position="61"/>
        <end position="82"/>
    </location>
</feature>
<evidence type="ECO:0000313" key="3">
    <source>
        <dbReference type="Proteomes" id="UP000003824"/>
    </source>
</evidence>
<evidence type="ECO:0000256" key="1">
    <source>
        <dbReference type="SAM" id="Phobius"/>
    </source>
</evidence>
<feature type="transmembrane region" description="Helical" evidence="1">
    <location>
        <begin position="123"/>
        <end position="142"/>
    </location>
</feature>
<dbReference type="eggNOG" id="ENOG5031EG2">
    <property type="taxonomic scope" value="Bacteria"/>
</dbReference>
<dbReference type="EMBL" id="DS999641">
    <property type="protein sequence ID" value="EFE72165.2"/>
    <property type="molecule type" value="Genomic_DNA"/>
</dbReference>
<evidence type="ECO:0000313" key="2">
    <source>
        <dbReference type="EMBL" id="EFE72165.2"/>
    </source>
</evidence>
<accession>D6AA70</accession>
<name>D6AA70_STRV1</name>
<gene>
    <name evidence="2" type="ORF">SSFG_07400</name>
</gene>
<sequence length="436" mass="48325">MRTPPRRPRPGLRPKAVRPSLRTWQSRVSLAVMLLTLILTTALLARFGIEDFAHALTFPGRITGAVLLAVAFTTLLGAAGVLDHWIRHSFSRSGLVALIGAFAALLTNVLVLVETVKDGDSTWYPTLFAALSVGSAWTVLTVWRTVLIPAPKRVAAAVIVSSVIAVTNFSYQSLYVPYQRKTEPLITLSVGKAVPSKDGKAFSVPVDITIQNHGPVGFYVLGTEFHAMGLRVPLSPKDRLRKQWRDDTEQWSKSSVVNPLSRREVYQPGELVEAKPWMPIGQWIESSGTFATRLVVQLPMNTPYDQVAFYATASLARKDRLVLQPPLKLVGNSWGGDKISGQVKQDQQRGVDSLIYRARVRENNALDAYTRDARFVTVYWKFGPQGVNVLTTVARKGEEGRVLTSAEQRELVSRYGLVDLFAGPHVRTLWDIKSQQ</sequence>
<dbReference type="AlphaFoldDB" id="D6AA70"/>
<proteinExistence type="predicted"/>
<organism evidence="2 3">
    <name type="scientific">Streptomyces viridosporus (strain ATCC 14672 / DSM 40746 / JCM 4963 / KCTC 9882 / NRRL B-12104 / FH 1290)</name>
    <name type="common">Streptomyces ghanaensis</name>
    <dbReference type="NCBI Taxonomy" id="566461"/>
    <lineage>
        <taxon>Bacteria</taxon>
        <taxon>Bacillati</taxon>
        <taxon>Actinomycetota</taxon>
        <taxon>Actinomycetes</taxon>
        <taxon>Kitasatosporales</taxon>
        <taxon>Streptomycetaceae</taxon>
        <taxon>Streptomyces</taxon>
    </lineage>
</organism>
<keyword evidence="1" id="KW-0812">Transmembrane</keyword>
<feature type="transmembrane region" description="Helical" evidence="1">
    <location>
        <begin position="154"/>
        <end position="171"/>
    </location>
</feature>
<reference evidence="3" key="1">
    <citation type="submission" date="2008-12" db="EMBL/GenBank/DDBJ databases">
        <title>Annotation of Streptomyces ghanaensis ATCC 14672.</title>
        <authorList>
            <consortium name="The Broad Institute Genome Sequencing Platform"/>
            <consortium name="Broad Institute Microbial Sequencing Center"/>
            <person name="Fischbach M."/>
            <person name="Ward D."/>
            <person name="Young S."/>
            <person name="Kodira C.D."/>
            <person name="Zeng Q."/>
            <person name="Koehrsen M."/>
            <person name="Godfrey P."/>
            <person name="Alvarado L."/>
            <person name="Berlin A.M."/>
            <person name="Borenstein D."/>
            <person name="Chen Z."/>
            <person name="Engels R."/>
            <person name="Freedman E."/>
            <person name="Gellesch M."/>
            <person name="Goldberg J."/>
            <person name="Griggs A."/>
            <person name="Gujja S."/>
            <person name="Heiman D.I."/>
            <person name="Hepburn T.A."/>
            <person name="Howarth C."/>
            <person name="Jen D."/>
            <person name="Larson L."/>
            <person name="Lewis B."/>
            <person name="Mehta T."/>
            <person name="Park D."/>
            <person name="Pearson M."/>
            <person name="Roberts A."/>
            <person name="Saif S."/>
            <person name="Shea T.D."/>
            <person name="Shenoy N."/>
            <person name="Sisk P."/>
            <person name="Stolte C."/>
            <person name="Sykes S.N."/>
            <person name="Walk T."/>
            <person name="White J."/>
            <person name="Yandava C."/>
            <person name="Straight P."/>
            <person name="Clardy J."/>
            <person name="Hung D."/>
            <person name="Kolter R."/>
            <person name="Mekalanos J."/>
            <person name="Walker S."/>
            <person name="Walsh C.T."/>
            <person name="Wieland B.L.C."/>
            <person name="Ilzarbe M."/>
            <person name="Galagan J."/>
            <person name="Nusbaum C."/>
            <person name="Birren B."/>
        </authorList>
    </citation>
    <scope>NUCLEOTIDE SEQUENCE [LARGE SCALE GENOMIC DNA]</scope>
    <source>
        <strain evidence="3">ATCC 14672 / DSM 40746 / JCM 4963 / KCTC 9882 / NRRL B-12104 / FH 1290</strain>
    </source>
</reference>
<dbReference type="Proteomes" id="UP000003824">
    <property type="component" value="Unassembled WGS sequence"/>
</dbReference>
<feature type="transmembrane region" description="Helical" evidence="1">
    <location>
        <begin position="28"/>
        <end position="49"/>
    </location>
</feature>
<keyword evidence="1" id="KW-1133">Transmembrane helix</keyword>